<dbReference type="SUPFAM" id="SSF52540">
    <property type="entry name" value="P-loop containing nucleoside triphosphate hydrolases"/>
    <property type="match status" value="1"/>
</dbReference>
<evidence type="ECO:0000256" key="2">
    <source>
        <dbReference type="ARBA" id="ARBA00008420"/>
    </source>
</evidence>
<reference evidence="12" key="1">
    <citation type="journal article" date="2019" name="Int. J. Syst. Evol. Microbiol.">
        <title>The Global Catalogue of Microorganisms (GCM) 10K type strain sequencing project: providing services to taxonomists for standard genome sequencing and annotation.</title>
        <authorList>
            <consortium name="The Broad Institute Genomics Platform"/>
            <consortium name="The Broad Institute Genome Sequencing Center for Infectious Disease"/>
            <person name="Wu L."/>
            <person name="Ma J."/>
        </authorList>
    </citation>
    <scope>NUCLEOTIDE SEQUENCE [LARGE SCALE GENOMIC DNA]</scope>
    <source>
        <strain evidence="12">JCM 16548</strain>
    </source>
</reference>
<dbReference type="Gene3D" id="3.40.50.300">
    <property type="entry name" value="P-loop containing nucleotide triphosphate hydrolases"/>
    <property type="match status" value="1"/>
</dbReference>
<dbReference type="InterPro" id="IPR027417">
    <property type="entry name" value="P-loop_NTPase"/>
</dbReference>
<dbReference type="CDD" id="cd02021">
    <property type="entry name" value="GntK"/>
    <property type="match status" value="1"/>
</dbReference>
<dbReference type="EMBL" id="BAAAYX010000015">
    <property type="protein sequence ID" value="GAA3713646.1"/>
    <property type="molecule type" value="Genomic_DNA"/>
</dbReference>
<dbReference type="PANTHER" id="PTHR43442:SF3">
    <property type="entry name" value="GLUCONOKINASE-RELATED"/>
    <property type="match status" value="1"/>
</dbReference>
<dbReference type="NCBIfam" id="TIGR01313">
    <property type="entry name" value="therm_gnt_kin"/>
    <property type="match status" value="1"/>
</dbReference>
<comment type="similarity">
    <text evidence="2 9">Belongs to the gluconokinase GntK/GntV family.</text>
</comment>
<evidence type="ECO:0000313" key="11">
    <source>
        <dbReference type="EMBL" id="GAA3713646.1"/>
    </source>
</evidence>
<organism evidence="11 12">
    <name type="scientific">Microlunatus aurantiacus</name>
    <dbReference type="NCBI Taxonomy" id="446786"/>
    <lineage>
        <taxon>Bacteria</taxon>
        <taxon>Bacillati</taxon>
        <taxon>Actinomycetota</taxon>
        <taxon>Actinomycetes</taxon>
        <taxon>Propionibacteriales</taxon>
        <taxon>Propionibacteriaceae</taxon>
        <taxon>Microlunatus</taxon>
    </lineage>
</organism>
<feature type="region of interest" description="Disordered" evidence="10">
    <location>
        <begin position="166"/>
        <end position="186"/>
    </location>
</feature>
<evidence type="ECO:0000256" key="7">
    <source>
        <dbReference type="ARBA" id="ARBA00022840"/>
    </source>
</evidence>
<evidence type="ECO:0000256" key="1">
    <source>
        <dbReference type="ARBA" id="ARBA00004761"/>
    </source>
</evidence>
<dbReference type="EC" id="2.7.1.12" evidence="3 9"/>
<comment type="caution">
    <text evidence="11">The sequence shown here is derived from an EMBL/GenBank/DDBJ whole genome shotgun (WGS) entry which is preliminary data.</text>
</comment>
<comment type="pathway">
    <text evidence="1">Carbohydrate acid metabolism.</text>
</comment>
<dbReference type="PANTHER" id="PTHR43442">
    <property type="entry name" value="GLUCONOKINASE-RELATED"/>
    <property type="match status" value="1"/>
</dbReference>
<dbReference type="InterPro" id="IPR006001">
    <property type="entry name" value="Therm_gnt_kin"/>
</dbReference>
<evidence type="ECO:0000256" key="10">
    <source>
        <dbReference type="SAM" id="MobiDB-lite"/>
    </source>
</evidence>
<evidence type="ECO:0000256" key="4">
    <source>
        <dbReference type="ARBA" id="ARBA00022679"/>
    </source>
</evidence>
<evidence type="ECO:0000256" key="8">
    <source>
        <dbReference type="ARBA" id="ARBA00048090"/>
    </source>
</evidence>
<evidence type="ECO:0000256" key="6">
    <source>
        <dbReference type="ARBA" id="ARBA00022777"/>
    </source>
</evidence>
<accession>A0ABP7E897</accession>
<evidence type="ECO:0000256" key="9">
    <source>
        <dbReference type="RuleBase" id="RU363066"/>
    </source>
</evidence>
<keyword evidence="5 9" id="KW-0547">Nucleotide-binding</keyword>
<keyword evidence="4 9" id="KW-0808">Transferase</keyword>
<name>A0ABP7E897_9ACTN</name>
<sequence length="186" mass="20095">MMSRTAVVVMGVAGSGKSTVAELLAAELGWTTTEADDLHSPASVAKMAAGIPLDDDDRTPWLRRICRRIEDLDGDQVLTCSALKRRYRDILRTADARVRFLHLDGGRDLIGARIGARTGHFMPVDLLDSQFATLESLETDEDGASVSIDGTPDDILRRAIAALELTPTATTSTGADRPVRPQTPRP</sequence>
<proteinExistence type="inferred from homology"/>
<gene>
    <name evidence="11" type="ORF">GCM10022204_35960</name>
</gene>
<protein>
    <recommendedName>
        <fullName evidence="3 9">Gluconokinase</fullName>
        <ecNumber evidence="3 9">2.7.1.12</ecNumber>
    </recommendedName>
</protein>
<comment type="catalytic activity">
    <reaction evidence="8 9">
        <text>D-gluconate + ATP = 6-phospho-D-gluconate + ADP + H(+)</text>
        <dbReference type="Rhea" id="RHEA:19433"/>
        <dbReference type="ChEBI" id="CHEBI:15378"/>
        <dbReference type="ChEBI" id="CHEBI:18391"/>
        <dbReference type="ChEBI" id="CHEBI:30616"/>
        <dbReference type="ChEBI" id="CHEBI:58759"/>
        <dbReference type="ChEBI" id="CHEBI:456216"/>
        <dbReference type="EC" id="2.7.1.12"/>
    </reaction>
</comment>
<evidence type="ECO:0000313" key="12">
    <source>
        <dbReference type="Proteomes" id="UP001500051"/>
    </source>
</evidence>
<evidence type="ECO:0000256" key="3">
    <source>
        <dbReference type="ARBA" id="ARBA00012054"/>
    </source>
</evidence>
<evidence type="ECO:0000256" key="5">
    <source>
        <dbReference type="ARBA" id="ARBA00022741"/>
    </source>
</evidence>
<keyword evidence="12" id="KW-1185">Reference proteome</keyword>
<keyword evidence="7 9" id="KW-0067">ATP-binding</keyword>
<dbReference type="Pfam" id="PF13671">
    <property type="entry name" value="AAA_33"/>
    <property type="match status" value="1"/>
</dbReference>
<keyword evidence="6 9" id="KW-0418">Kinase</keyword>
<dbReference type="Proteomes" id="UP001500051">
    <property type="component" value="Unassembled WGS sequence"/>
</dbReference>